<dbReference type="Proteomes" id="UP001369815">
    <property type="component" value="Unassembled WGS sequence"/>
</dbReference>
<keyword evidence="4" id="KW-1185">Reference proteome</keyword>
<dbReference type="PANTHER" id="PTHR34414:SF1">
    <property type="entry name" value="SUBTILISIN-LIKE SERINE PROTEASE"/>
    <property type="match status" value="1"/>
</dbReference>
<evidence type="ECO:0000256" key="1">
    <source>
        <dbReference type="SAM" id="MobiDB-lite"/>
    </source>
</evidence>
<reference evidence="3 4" key="1">
    <citation type="journal article" date="2024" name="Front Chem Biol">
        <title>Unveiling the potential of Daldinia eschscholtzii MFLUCC 19-0629 through bioactivity and bioinformatics studies for enhanced sustainable agriculture production.</title>
        <authorList>
            <person name="Brooks S."/>
            <person name="Weaver J.A."/>
            <person name="Klomchit A."/>
            <person name="Alharthi S.A."/>
            <person name="Onlamun T."/>
            <person name="Nurani R."/>
            <person name="Vong T.K."/>
            <person name="Alberti F."/>
            <person name="Greco C."/>
        </authorList>
    </citation>
    <scope>NUCLEOTIDE SEQUENCE [LARGE SCALE GENOMIC DNA]</scope>
    <source>
        <strain evidence="3">MFLUCC 19-0629</strain>
    </source>
</reference>
<comment type="caution">
    <text evidence="3">The sequence shown here is derived from an EMBL/GenBank/DDBJ whole genome shotgun (WGS) entry which is preliminary data.</text>
</comment>
<dbReference type="InterPro" id="IPR046536">
    <property type="entry name" value="DUF6601"/>
</dbReference>
<evidence type="ECO:0000313" key="3">
    <source>
        <dbReference type="EMBL" id="KAK6948793.1"/>
    </source>
</evidence>
<name>A0AAX6M8J7_9PEZI</name>
<feature type="region of interest" description="Disordered" evidence="1">
    <location>
        <begin position="23"/>
        <end position="59"/>
    </location>
</feature>
<keyword evidence="2" id="KW-1133">Transmembrane helix</keyword>
<evidence type="ECO:0000313" key="4">
    <source>
        <dbReference type="Proteomes" id="UP001369815"/>
    </source>
</evidence>
<feature type="transmembrane region" description="Helical" evidence="2">
    <location>
        <begin position="313"/>
        <end position="335"/>
    </location>
</feature>
<proteinExistence type="predicted"/>
<keyword evidence="2" id="KW-0812">Transmembrane</keyword>
<feature type="transmembrane region" description="Helical" evidence="2">
    <location>
        <begin position="272"/>
        <end position="293"/>
    </location>
</feature>
<sequence>MAHDAGLANLPIAPPFRTHLFKSSLSSTSPPVSAPSQPSPRSSTTSIPNNTPTVTSRGSWSWEHFPSSFRTGSFAENIEVIHADTLDDFLVDEFSLERLDVIEAKLWRVGYPRAPRCLTTQLQLGRTIVLTKALDMHLVWDSGKIFIKPLPRYLLEDEFWTKNLSEDIRKTALGFLHTYACLITHPVDLKIALEQNLLPRDNDGSEPEWADWRKVATEVLCIDTAIQVHPRFRRGELRLDRLNWIYLMKYLPSVRMYNSPWQNYTDFVTSNISWVTATTVYIVVVLTAMQVGLSTDALKDNAAFHRASYGFTVFSILGPIIAATFIALALVMLVIPNWINARKASLPLKSTSPA</sequence>
<dbReference type="AlphaFoldDB" id="A0AAX6M8J7"/>
<dbReference type="Pfam" id="PF20246">
    <property type="entry name" value="DUF6601"/>
    <property type="match status" value="1"/>
</dbReference>
<dbReference type="EMBL" id="JBANMG010000010">
    <property type="protein sequence ID" value="KAK6948793.1"/>
    <property type="molecule type" value="Genomic_DNA"/>
</dbReference>
<evidence type="ECO:0000256" key="2">
    <source>
        <dbReference type="SAM" id="Phobius"/>
    </source>
</evidence>
<feature type="compositionally biased region" description="Low complexity" evidence="1">
    <location>
        <begin position="23"/>
        <end position="56"/>
    </location>
</feature>
<dbReference type="PANTHER" id="PTHR34414">
    <property type="entry name" value="HET DOMAIN-CONTAINING PROTEIN-RELATED"/>
    <property type="match status" value="1"/>
</dbReference>
<gene>
    <name evidence="3" type="ORF">Daesc_010564</name>
</gene>
<organism evidence="3 4">
    <name type="scientific">Daldinia eschscholtzii</name>
    <dbReference type="NCBI Taxonomy" id="292717"/>
    <lineage>
        <taxon>Eukaryota</taxon>
        <taxon>Fungi</taxon>
        <taxon>Dikarya</taxon>
        <taxon>Ascomycota</taxon>
        <taxon>Pezizomycotina</taxon>
        <taxon>Sordariomycetes</taxon>
        <taxon>Xylariomycetidae</taxon>
        <taxon>Xylariales</taxon>
        <taxon>Hypoxylaceae</taxon>
        <taxon>Daldinia</taxon>
    </lineage>
</organism>
<accession>A0AAX6M8J7</accession>
<keyword evidence="2" id="KW-0472">Membrane</keyword>
<protein>
    <submittedName>
        <fullName evidence="3">Uncharacterized protein</fullName>
    </submittedName>
</protein>